<dbReference type="eggNOG" id="ENOG502T7BW">
    <property type="taxonomic scope" value="Eukaryota"/>
</dbReference>
<evidence type="ECO:0000313" key="8">
    <source>
        <dbReference type="Proteomes" id="UP000030151"/>
    </source>
</evidence>
<evidence type="ECO:0000256" key="1">
    <source>
        <dbReference type="ARBA" id="ARBA00006721"/>
    </source>
</evidence>
<organism evidence="7 8">
    <name type="scientific">Metarhizium robertsii</name>
    <dbReference type="NCBI Taxonomy" id="568076"/>
    <lineage>
        <taxon>Eukaryota</taxon>
        <taxon>Fungi</taxon>
        <taxon>Dikarya</taxon>
        <taxon>Ascomycota</taxon>
        <taxon>Pezizomycotina</taxon>
        <taxon>Sordariomycetes</taxon>
        <taxon>Hypocreomycetidae</taxon>
        <taxon>Hypocreales</taxon>
        <taxon>Clavicipitaceae</taxon>
        <taxon>Metarhizium</taxon>
    </lineage>
</organism>
<feature type="chain" id="PRO_5001992264" evidence="5">
    <location>
        <begin position="30"/>
        <end position="393"/>
    </location>
</feature>
<dbReference type="AlphaFoldDB" id="A0A0A1V0H9"/>
<proteinExistence type="inferred from homology"/>
<dbReference type="GO" id="GO:0016740">
    <property type="term" value="F:transferase activity"/>
    <property type="evidence" value="ECO:0007669"/>
    <property type="project" value="UniProtKB-KW"/>
</dbReference>
<evidence type="ECO:0000259" key="6">
    <source>
        <dbReference type="Pfam" id="PF01755"/>
    </source>
</evidence>
<sequence length="393" mass="43635">MRVSPEHFFRVLAPAAVLLLLSLALLKSSVPVQWPSTSANLSALEEQRRPSGQFAGASRRDAGNGTLGFSGIYFINMKKRYDRLDALALQCFLSGVEVKEVPAVEPDMMSDAGMPPSKSPSSVKVGERGAWRAHANIWSTVLRNNLPPVIILESDATWDVNIRSIMLNMNKHFHKFLTNINSTRLHNPRWRDDAGESTRRTEAADDPWQSDHWDILSLGHCHDSAANRNISLIYDDPYVPPGKEFGDTVLGRQRVIRKAGGIVCTTGYAVSQTGAAKLLVKTAQNLDAPLDLIVRGMVEDGELVAYSVMPPIMAQWQYVDGIGMDERGANSDIQGAQEDEDKDEGEEKKDSWEEVDRSGSVWTTKPYHEDVAFEDMALEVALRRIFGRNNEGE</sequence>
<dbReference type="OrthoDB" id="47375at2759"/>
<dbReference type="InterPro" id="IPR050757">
    <property type="entry name" value="Collagen_mod_GT25"/>
</dbReference>
<feature type="compositionally biased region" description="Basic and acidic residues" evidence="4">
    <location>
        <begin position="345"/>
        <end position="357"/>
    </location>
</feature>
<evidence type="ECO:0000313" key="7">
    <source>
        <dbReference type="EMBL" id="EXV03792.1"/>
    </source>
</evidence>
<keyword evidence="2" id="KW-0328">Glycosyltransferase</keyword>
<feature type="domain" description="Glycosyl transferase family 25" evidence="6">
    <location>
        <begin position="71"/>
        <end position="292"/>
    </location>
</feature>
<gene>
    <name evidence="7" type="ORF">X797_003591</name>
</gene>
<accession>A0A0A1V0H9</accession>
<feature type="region of interest" description="Disordered" evidence="4">
    <location>
        <begin position="327"/>
        <end position="360"/>
    </location>
</feature>
<reference evidence="7 8" key="1">
    <citation type="submission" date="2014-02" db="EMBL/GenBank/DDBJ databases">
        <title>The genome sequence of the entomopathogenic fungus Metarhizium robertsii ARSEF 2575.</title>
        <authorList>
            <person name="Giuliano Garisto Donzelli B."/>
            <person name="Roe B.A."/>
            <person name="Macmil S.L."/>
            <person name="Krasnoff S.B."/>
            <person name="Gibson D.M."/>
        </authorList>
    </citation>
    <scope>NUCLEOTIDE SEQUENCE [LARGE SCALE GENOMIC DNA]</scope>
    <source>
        <strain evidence="7 8">ARSEF 2575</strain>
    </source>
</reference>
<evidence type="ECO:0000256" key="3">
    <source>
        <dbReference type="ARBA" id="ARBA00022679"/>
    </source>
</evidence>
<keyword evidence="3 7" id="KW-0808">Transferase</keyword>
<dbReference type="CDD" id="cd06532">
    <property type="entry name" value="Glyco_transf_25"/>
    <property type="match status" value="1"/>
</dbReference>
<keyword evidence="5" id="KW-0732">Signal</keyword>
<name>A0A0A1V0H9_9HYPO</name>
<feature type="signal peptide" evidence="5">
    <location>
        <begin position="1"/>
        <end position="29"/>
    </location>
</feature>
<dbReference type="EMBL" id="JELW01000003">
    <property type="protein sequence ID" value="EXV03792.1"/>
    <property type="molecule type" value="Genomic_DNA"/>
</dbReference>
<dbReference type="Proteomes" id="UP000030151">
    <property type="component" value="Unassembled WGS sequence"/>
</dbReference>
<comment type="caution">
    <text evidence="7">The sequence shown here is derived from an EMBL/GenBank/DDBJ whole genome shotgun (WGS) entry which is preliminary data.</text>
</comment>
<dbReference type="PANTHER" id="PTHR10730">
    <property type="entry name" value="PROCOLLAGEN-LYSINE,2-OXOGLUTARATE 5-DIOXYGENASE/GLYCOSYLTRANSFERASE 25 FAMILY MEMBER"/>
    <property type="match status" value="1"/>
</dbReference>
<comment type="similarity">
    <text evidence="1">Belongs to the glycosyltransferase 25 family.</text>
</comment>
<dbReference type="HOGENOM" id="CLU_032992_0_0_1"/>
<dbReference type="InterPro" id="IPR002654">
    <property type="entry name" value="Glyco_trans_25"/>
</dbReference>
<dbReference type="PANTHER" id="PTHR10730:SF53">
    <property type="entry name" value="GLYCOSYLTRANSFERASE 25 FAMILY MEMBER"/>
    <property type="match status" value="1"/>
</dbReference>
<protein>
    <submittedName>
        <fullName evidence="7">Glycosyl transferase family 25 protein</fullName>
    </submittedName>
</protein>
<feature type="region of interest" description="Disordered" evidence="4">
    <location>
        <begin position="107"/>
        <end position="126"/>
    </location>
</feature>
<feature type="compositionally biased region" description="Low complexity" evidence="4">
    <location>
        <begin position="115"/>
        <end position="124"/>
    </location>
</feature>
<evidence type="ECO:0000256" key="5">
    <source>
        <dbReference type="SAM" id="SignalP"/>
    </source>
</evidence>
<evidence type="ECO:0000256" key="2">
    <source>
        <dbReference type="ARBA" id="ARBA00022676"/>
    </source>
</evidence>
<dbReference type="Pfam" id="PF01755">
    <property type="entry name" value="Glyco_transf_25"/>
    <property type="match status" value="1"/>
</dbReference>
<evidence type="ECO:0000256" key="4">
    <source>
        <dbReference type="SAM" id="MobiDB-lite"/>
    </source>
</evidence>